<dbReference type="RefSeq" id="XP_022829255.1">
    <property type="nucleotide sequence ID" value="XM_022973487.1"/>
</dbReference>
<accession>A0A9J7EEB2</accession>
<dbReference type="Proteomes" id="UP000301870">
    <property type="component" value="Chromosome 27"/>
</dbReference>
<protein>
    <submittedName>
        <fullName evidence="3">Uncharacterized protein LOC111358369</fullName>
    </submittedName>
</protein>
<dbReference type="KEGG" id="sliu:111358369"/>
<evidence type="ECO:0000256" key="1">
    <source>
        <dbReference type="SAM" id="Coils"/>
    </source>
</evidence>
<evidence type="ECO:0000313" key="2">
    <source>
        <dbReference type="Proteomes" id="UP000301870"/>
    </source>
</evidence>
<dbReference type="GeneID" id="111358369"/>
<keyword evidence="1" id="KW-0175">Coiled coil</keyword>
<dbReference type="OrthoDB" id="7362285at2759"/>
<gene>
    <name evidence="3" type="primary">LOC111358369</name>
</gene>
<feature type="coiled-coil region" evidence="1">
    <location>
        <begin position="146"/>
        <end position="173"/>
    </location>
</feature>
<name>A0A9J7EEB2_SPOLT</name>
<proteinExistence type="predicted"/>
<reference evidence="3" key="1">
    <citation type="submission" date="2025-08" db="UniProtKB">
        <authorList>
            <consortium name="RefSeq"/>
        </authorList>
    </citation>
    <scope>IDENTIFICATION</scope>
    <source>
        <strain evidence="3">Ishihara</strain>
        <tissue evidence="3">Whole body</tissue>
    </source>
</reference>
<sequence length="449" mass="50813">MSRSPQRDPSETEMKCNSCNVIISEMLAFVCNKIDTLPETAIVQICLSAFTDADIESARQLVYKLLAPSKKIMRRKEGNQQKSVQEIVKIVKESDPDCLPIFVAKDLNKLPPVTFDHIDVTTFLKEMLILKKEVASLRRETTEVSSQAANEEMASIKLEIQQLKDLVQNALSTNASKNTQELSKTTIMPNIPSINIIGKEVEEIYSESIDLDFDRPPRDACDAVAARGRERARDSERVPSPTSRETAIVVGREQRDIRSGGGVMRSEQHIAAAREIVPAPSDLGVMLSADRRPYTMADAVKKTVKETMRSTGKSTNDEWSTVQYKRRKIMNRRGIAQPLEQFNFKAAERKISLYISRVHKDTTASNIEAFIKYKTDLEVQVFKINNVNNEFNAFKVIVPLSSVDLFLDDNGDRFWPADIVFRKFWERKQSINKQSTVTESMANTEPTQN</sequence>
<dbReference type="AlphaFoldDB" id="A0A9J7EEB2"/>
<organism evidence="2 3">
    <name type="scientific">Spodoptera litura</name>
    <name type="common">Asian cotton leafworm</name>
    <dbReference type="NCBI Taxonomy" id="69820"/>
    <lineage>
        <taxon>Eukaryota</taxon>
        <taxon>Metazoa</taxon>
        <taxon>Ecdysozoa</taxon>
        <taxon>Arthropoda</taxon>
        <taxon>Hexapoda</taxon>
        <taxon>Insecta</taxon>
        <taxon>Pterygota</taxon>
        <taxon>Neoptera</taxon>
        <taxon>Endopterygota</taxon>
        <taxon>Lepidoptera</taxon>
        <taxon>Glossata</taxon>
        <taxon>Ditrysia</taxon>
        <taxon>Noctuoidea</taxon>
        <taxon>Noctuidae</taxon>
        <taxon>Amphipyrinae</taxon>
        <taxon>Spodoptera</taxon>
    </lineage>
</organism>
<evidence type="ECO:0000313" key="3">
    <source>
        <dbReference type="RefSeq" id="XP_022829255.1"/>
    </source>
</evidence>
<keyword evidence="2" id="KW-1185">Reference proteome</keyword>